<dbReference type="EMBL" id="UFQS01000048">
    <property type="protein sequence ID" value="SSW98611.1"/>
    <property type="molecule type" value="Genomic_DNA"/>
</dbReference>
<reference evidence="3" key="1">
    <citation type="submission" date="2018-04" db="EMBL/GenBank/DDBJ databases">
        <authorList>
            <person name="Go L.Y."/>
            <person name="Mitchell J.A."/>
        </authorList>
    </citation>
    <scope>NUCLEOTIDE SEQUENCE</scope>
    <source>
        <tissue evidence="3">Whole organism</tissue>
    </source>
</reference>
<feature type="compositionally biased region" description="Basic and acidic residues" evidence="1">
    <location>
        <begin position="194"/>
        <end position="214"/>
    </location>
</feature>
<evidence type="ECO:0000313" key="4">
    <source>
        <dbReference type="EMBL" id="SSX18997.1"/>
    </source>
</evidence>
<organism evidence="4">
    <name type="scientific">Culicoides sonorensis</name>
    <name type="common">Biting midge</name>
    <dbReference type="NCBI Taxonomy" id="179676"/>
    <lineage>
        <taxon>Eukaryota</taxon>
        <taxon>Metazoa</taxon>
        <taxon>Ecdysozoa</taxon>
        <taxon>Arthropoda</taxon>
        <taxon>Hexapoda</taxon>
        <taxon>Insecta</taxon>
        <taxon>Pterygota</taxon>
        <taxon>Neoptera</taxon>
        <taxon>Endopterygota</taxon>
        <taxon>Diptera</taxon>
        <taxon>Nematocera</taxon>
        <taxon>Chironomoidea</taxon>
        <taxon>Ceratopogonidae</taxon>
        <taxon>Ceratopogoninae</taxon>
        <taxon>Culicoides</taxon>
        <taxon>Monoculicoides</taxon>
    </lineage>
</organism>
<reference evidence="4" key="2">
    <citation type="submission" date="2018-07" db="EMBL/GenBank/DDBJ databases">
        <authorList>
            <person name="Quirk P.G."/>
            <person name="Krulwich T.A."/>
        </authorList>
    </citation>
    <scope>NUCLEOTIDE SEQUENCE</scope>
</reference>
<evidence type="ECO:0000313" key="3">
    <source>
        <dbReference type="EMBL" id="SSW98611.1"/>
    </source>
</evidence>
<proteinExistence type="predicted"/>
<keyword evidence="2" id="KW-0732">Signal</keyword>
<dbReference type="AlphaFoldDB" id="A0A336LRG3"/>
<accession>A0A336LRG3</accession>
<feature type="compositionally biased region" description="Basic and acidic residues" evidence="1">
    <location>
        <begin position="120"/>
        <end position="141"/>
    </location>
</feature>
<evidence type="ECO:0000256" key="2">
    <source>
        <dbReference type="SAM" id="SignalP"/>
    </source>
</evidence>
<protein>
    <submittedName>
        <fullName evidence="4">CSON011305 protein</fullName>
    </submittedName>
</protein>
<feature type="signal peptide" evidence="2">
    <location>
        <begin position="1"/>
        <end position="18"/>
    </location>
</feature>
<name>A0A336LRG3_CULSO</name>
<dbReference type="EMBL" id="UFQT01000048">
    <property type="protein sequence ID" value="SSX18997.1"/>
    <property type="molecule type" value="Genomic_DNA"/>
</dbReference>
<sequence>MKSNILMIVSILIAYGYANPVPDIDQPKENPTTTVLPETENESLTTLANESSDQKVTVDDTEQFSTVTPEKKQEMVEEKTSDVVEKQPKEEEEENLKEKSNIMEKSDKEIPVENTPLALDKPKALLEERKDNTIEEKKNDEPSLVPNPEDHNSTSIKEKRADLPAEPEADKTEATVAPSETELEKTTVPASTPKSDDSSESKESEESAESKENN</sequence>
<feature type="compositionally biased region" description="Basic and acidic residues" evidence="1">
    <location>
        <begin position="96"/>
        <end position="111"/>
    </location>
</feature>
<feature type="compositionally biased region" description="Basic and acidic residues" evidence="1">
    <location>
        <begin position="148"/>
        <end position="173"/>
    </location>
</feature>
<feature type="region of interest" description="Disordered" evidence="1">
    <location>
        <begin position="22"/>
        <end position="214"/>
    </location>
</feature>
<feature type="compositionally biased region" description="Polar residues" evidence="1">
    <location>
        <begin position="29"/>
        <end position="51"/>
    </location>
</feature>
<dbReference type="VEuPathDB" id="VectorBase:CSON011305"/>
<gene>
    <name evidence="4" type="primary">CSON011305</name>
</gene>
<evidence type="ECO:0000256" key="1">
    <source>
        <dbReference type="SAM" id="MobiDB-lite"/>
    </source>
</evidence>
<feature type="chain" id="PRO_5036062291" evidence="2">
    <location>
        <begin position="19"/>
        <end position="214"/>
    </location>
</feature>
<feature type="compositionally biased region" description="Basic and acidic residues" evidence="1">
    <location>
        <begin position="69"/>
        <end position="89"/>
    </location>
</feature>